<comment type="caution">
    <text evidence="3">The sequence shown here is derived from an EMBL/GenBank/DDBJ whole genome shotgun (WGS) entry which is preliminary data.</text>
</comment>
<dbReference type="Gene3D" id="3.90.25.10">
    <property type="entry name" value="UDP-galactose 4-epimerase, domain 1"/>
    <property type="match status" value="1"/>
</dbReference>
<dbReference type="RefSeq" id="WP_057974389.1">
    <property type="nucleotide sequence ID" value="NZ_AZDI01000007.1"/>
</dbReference>
<dbReference type="AlphaFoldDB" id="A0A0R1HGB7"/>
<proteinExistence type="inferred from homology"/>
<dbReference type="SUPFAM" id="SSF51735">
    <property type="entry name" value="NAD(P)-binding Rossmann-fold domains"/>
    <property type="match status" value="1"/>
</dbReference>
<dbReference type="Proteomes" id="UP000051450">
    <property type="component" value="Unassembled WGS sequence"/>
</dbReference>
<accession>A0A0R1HGB7</accession>
<evidence type="ECO:0000313" key="3">
    <source>
        <dbReference type="EMBL" id="KRK45518.1"/>
    </source>
</evidence>
<dbReference type="PANTHER" id="PTHR43000">
    <property type="entry name" value="DTDP-D-GLUCOSE 4,6-DEHYDRATASE-RELATED"/>
    <property type="match status" value="1"/>
</dbReference>
<dbReference type="Gene3D" id="3.40.50.720">
    <property type="entry name" value="NAD(P)-binding Rossmann-like Domain"/>
    <property type="match status" value="1"/>
</dbReference>
<dbReference type="Pfam" id="PF01370">
    <property type="entry name" value="Epimerase"/>
    <property type="match status" value="1"/>
</dbReference>
<comment type="similarity">
    <text evidence="1">Belongs to the NAD(P)-dependent epimerase/dehydratase family.</text>
</comment>
<protein>
    <submittedName>
        <fullName evidence="3">Nucleoside-diphosphate-sugar epimerase</fullName>
    </submittedName>
</protein>
<gene>
    <name evidence="3" type="ORF">FC66_GL001333</name>
</gene>
<organism evidence="3 4">
    <name type="scientific">Dellaglioa algida DSM 15638</name>
    <dbReference type="NCBI Taxonomy" id="1423719"/>
    <lineage>
        <taxon>Bacteria</taxon>
        <taxon>Bacillati</taxon>
        <taxon>Bacillota</taxon>
        <taxon>Bacilli</taxon>
        <taxon>Lactobacillales</taxon>
        <taxon>Lactobacillaceae</taxon>
        <taxon>Dellaglioa</taxon>
    </lineage>
</organism>
<evidence type="ECO:0000313" key="4">
    <source>
        <dbReference type="Proteomes" id="UP000051450"/>
    </source>
</evidence>
<evidence type="ECO:0000256" key="1">
    <source>
        <dbReference type="ARBA" id="ARBA00007637"/>
    </source>
</evidence>
<dbReference type="OrthoDB" id="9811743at2"/>
<keyword evidence="4" id="KW-1185">Reference proteome</keyword>
<dbReference type="EMBL" id="AZDI01000007">
    <property type="protein sequence ID" value="KRK45518.1"/>
    <property type="molecule type" value="Genomic_DNA"/>
</dbReference>
<dbReference type="STRING" id="1423719.FC66_GL001333"/>
<feature type="domain" description="NAD-dependent epimerase/dehydratase" evidence="2">
    <location>
        <begin position="4"/>
        <end position="244"/>
    </location>
</feature>
<sequence>MKKILVTGGAGFIGSSLVDELIKDKDNVITIIDDLSMGKRENIPNSEKISFYEKSVCDYKFMEELLINEKFEYIYHLAAVASVADSIERPSYTHKVNLESTLNILETIRENDLPITKLLFSSSAAVYGNDPALPKKETSLIKPMTPYAIDKFSSEQFVLRYGELYDIQTVAVRFFNVYGPKQNPKSPYSGVLSILKDSIDKDRSFKVFGDGEQYRDFIFINDVVGAIIHLAVSPKCVHEVYNVGTGKKTSLNAVIKNFQKILNSNISIEYVESRTGDIKYSYAEIDKLLSTGFKPVYSISQGLKVYLK</sequence>
<dbReference type="InterPro" id="IPR001509">
    <property type="entry name" value="Epimerase_deHydtase"/>
</dbReference>
<evidence type="ECO:0000259" key="2">
    <source>
        <dbReference type="Pfam" id="PF01370"/>
    </source>
</evidence>
<reference evidence="3 4" key="1">
    <citation type="journal article" date="2015" name="Genome Announc.">
        <title>Expanding the biotechnology potential of lactobacilli through comparative genomics of 213 strains and associated genera.</title>
        <authorList>
            <person name="Sun Z."/>
            <person name="Harris H.M."/>
            <person name="McCann A."/>
            <person name="Guo C."/>
            <person name="Argimon S."/>
            <person name="Zhang W."/>
            <person name="Yang X."/>
            <person name="Jeffery I.B."/>
            <person name="Cooney J.C."/>
            <person name="Kagawa T.F."/>
            <person name="Liu W."/>
            <person name="Song Y."/>
            <person name="Salvetti E."/>
            <person name="Wrobel A."/>
            <person name="Rasinkangas P."/>
            <person name="Parkhill J."/>
            <person name="Rea M.C."/>
            <person name="O'Sullivan O."/>
            <person name="Ritari J."/>
            <person name="Douillard F.P."/>
            <person name="Paul Ross R."/>
            <person name="Yang R."/>
            <person name="Briner A.E."/>
            <person name="Felis G.E."/>
            <person name="de Vos W.M."/>
            <person name="Barrangou R."/>
            <person name="Klaenhammer T.R."/>
            <person name="Caufield P.W."/>
            <person name="Cui Y."/>
            <person name="Zhang H."/>
            <person name="O'Toole P.W."/>
        </authorList>
    </citation>
    <scope>NUCLEOTIDE SEQUENCE [LARGE SCALE GENOMIC DNA]</scope>
    <source>
        <strain evidence="3 4">DSM 15638</strain>
    </source>
</reference>
<name>A0A0R1HGB7_9LACO</name>
<dbReference type="PATRIC" id="fig|1423719.4.peg.1355"/>
<dbReference type="InterPro" id="IPR036291">
    <property type="entry name" value="NAD(P)-bd_dom_sf"/>
</dbReference>